<protein>
    <submittedName>
        <fullName evidence="2">SpoVA/SpoVAEb family sporulation membrane protein</fullName>
    </submittedName>
</protein>
<dbReference type="Pfam" id="PF03862">
    <property type="entry name" value="SpoVAC_SpoVAEB"/>
    <property type="match status" value="1"/>
</dbReference>
<gene>
    <name evidence="2" type="ORF">H9728_05440</name>
</gene>
<sequence>MTGRSRENLNKNYINYVHSFAPPTQHFKTCIRAFFVGGLICCIGQFIRMMLELAGLTGDVLSGTVSVALIFFGVLLTGLGVYDRIGKNAGAGSIVPITGFANSVASPAVEFKTEGFVYGTAAKMFVVAGPIIVFGVTAGALVGLVYWLIAL</sequence>
<organism evidence="2 3">
    <name type="scientific">Candidatus Borkfalkia excrementavium</name>
    <dbReference type="NCBI Taxonomy" id="2838505"/>
    <lineage>
        <taxon>Bacteria</taxon>
        <taxon>Bacillati</taxon>
        <taxon>Bacillota</taxon>
        <taxon>Clostridia</taxon>
        <taxon>Christensenellales</taxon>
        <taxon>Christensenellaceae</taxon>
        <taxon>Candidatus Borkfalkia</taxon>
    </lineage>
</organism>
<reference evidence="2" key="2">
    <citation type="submission" date="2021-04" db="EMBL/GenBank/DDBJ databases">
        <authorList>
            <person name="Gilroy R."/>
        </authorList>
    </citation>
    <scope>NUCLEOTIDE SEQUENCE</scope>
    <source>
        <strain evidence="2">CHK199-9574</strain>
    </source>
</reference>
<evidence type="ECO:0000313" key="3">
    <source>
        <dbReference type="Proteomes" id="UP000824135"/>
    </source>
</evidence>
<dbReference type="Proteomes" id="UP000824135">
    <property type="component" value="Unassembled WGS sequence"/>
</dbReference>
<dbReference type="InterPro" id="IPR005562">
    <property type="entry name" value="SpoVA"/>
</dbReference>
<feature type="transmembrane region" description="Helical" evidence="1">
    <location>
        <begin position="33"/>
        <end position="51"/>
    </location>
</feature>
<accession>A0A9D1Z8D0</accession>
<dbReference type="AlphaFoldDB" id="A0A9D1Z8D0"/>
<dbReference type="PANTHER" id="PTHR38450">
    <property type="entry name" value="STAGE V SPORULATION PROTEIN AC-RELATED"/>
    <property type="match status" value="1"/>
</dbReference>
<proteinExistence type="predicted"/>
<feature type="transmembrane region" description="Helical" evidence="1">
    <location>
        <begin position="125"/>
        <end position="149"/>
    </location>
</feature>
<keyword evidence="1" id="KW-1133">Transmembrane helix</keyword>
<dbReference type="PANTHER" id="PTHR38450:SF1">
    <property type="entry name" value="STAGE V SPORULATION PROTEIN AC"/>
    <property type="match status" value="1"/>
</dbReference>
<name>A0A9D1Z8D0_9FIRM</name>
<comment type="caution">
    <text evidence="2">The sequence shown here is derived from an EMBL/GenBank/DDBJ whole genome shotgun (WGS) entry which is preliminary data.</text>
</comment>
<feature type="transmembrane region" description="Helical" evidence="1">
    <location>
        <begin position="63"/>
        <end position="82"/>
    </location>
</feature>
<dbReference type="EMBL" id="DXCO01000035">
    <property type="protein sequence ID" value="HIY78469.1"/>
    <property type="molecule type" value="Genomic_DNA"/>
</dbReference>
<evidence type="ECO:0000313" key="2">
    <source>
        <dbReference type="EMBL" id="HIY78469.1"/>
    </source>
</evidence>
<keyword evidence="1" id="KW-0812">Transmembrane</keyword>
<evidence type="ECO:0000256" key="1">
    <source>
        <dbReference type="SAM" id="Phobius"/>
    </source>
</evidence>
<keyword evidence="1" id="KW-0472">Membrane</keyword>
<reference evidence="2" key="1">
    <citation type="journal article" date="2021" name="PeerJ">
        <title>Extensive microbial diversity within the chicken gut microbiome revealed by metagenomics and culture.</title>
        <authorList>
            <person name="Gilroy R."/>
            <person name="Ravi A."/>
            <person name="Getino M."/>
            <person name="Pursley I."/>
            <person name="Horton D.L."/>
            <person name="Alikhan N.F."/>
            <person name="Baker D."/>
            <person name="Gharbi K."/>
            <person name="Hall N."/>
            <person name="Watson M."/>
            <person name="Adriaenssens E.M."/>
            <person name="Foster-Nyarko E."/>
            <person name="Jarju S."/>
            <person name="Secka A."/>
            <person name="Antonio M."/>
            <person name="Oren A."/>
            <person name="Chaudhuri R.R."/>
            <person name="La Ragione R."/>
            <person name="Hildebrand F."/>
            <person name="Pallen M.J."/>
        </authorList>
    </citation>
    <scope>NUCLEOTIDE SEQUENCE</scope>
    <source>
        <strain evidence="2">CHK199-9574</strain>
    </source>
</reference>